<gene>
    <name evidence="2" type="primary">ga07512</name>
    <name evidence="2" type="ORF">PR202_ga07512</name>
</gene>
<dbReference type="Proteomes" id="UP001054889">
    <property type="component" value="Unassembled WGS sequence"/>
</dbReference>
<dbReference type="AlphaFoldDB" id="A0AAV5C0Y3"/>
<protein>
    <submittedName>
        <fullName evidence="2">Uncharacterized protein</fullName>
    </submittedName>
</protein>
<evidence type="ECO:0000256" key="1">
    <source>
        <dbReference type="SAM" id="MobiDB-lite"/>
    </source>
</evidence>
<comment type="caution">
    <text evidence="2">The sequence shown here is derived from an EMBL/GenBank/DDBJ whole genome shotgun (WGS) entry which is preliminary data.</text>
</comment>
<feature type="compositionally biased region" description="Basic and acidic residues" evidence="1">
    <location>
        <begin position="77"/>
        <end position="91"/>
    </location>
</feature>
<name>A0AAV5C0Y3_ELECO</name>
<dbReference type="EMBL" id="BQKI01000003">
    <property type="protein sequence ID" value="GJM91164.1"/>
    <property type="molecule type" value="Genomic_DNA"/>
</dbReference>
<keyword evidence="3" id="KW-1185">Reference proteome</keyword>
<feature type="region of interest" description="Disordered" evidence="1">
    <location>
        <begin position="74"/>
        <end position="103"/>
    </location>
</feature>
<evidence type="ECO:0000313" key="2">
    <source>
        <dbReference type="EMBL" id="GJM91164.1"/>
    </source>
</evidence>
<proteinExistence type="predicted"/>
<sequence length="103" mass="11799">MQPASGLDRTLQIERHRGGGRYFEYRPHHPVVVSNTDHPPPWVLVVRTERRRVLCTPGHRCVLKAIGSSLLRSGDLQSRREACSNRDRDDQGSTSTEKKRRLT</sequence>
<reference evidence="2" key="1">
    <citation type="journal article" date="2018" name="DNA Res.">
        <title>Multiple hybrid de novo genome assembly of finger millet, an orphan allotetraploid crop.</title>
        <authorList>
            <person name="Hatakeyama M."/>
            <person name="Aluri S."/>
            <person name="Balachadran M.T."/>
            <person name="Sivarajan S.R."/>
            <person name="Patrignani A."/>
            <person name="Gruter S."/>
            <person name="Poveda L."/>
            <person name="Shimizu-Inatsugi R."/>
            <person name="Baeten J."/>
            <person name="Francoijs K.J."/>
            <person name="Nataraja K.N."/>
            <person name="Reddy Y.A.N."/>
            <person name="Phadnis S."/>
            <person name="Ravikumar R.L."/>
            <person name="Schlapbach R."/>
            <person name="Sreeman S.M."/>
            <person name="Shimizu K.K."/>
        </authorList>
    </citation>
    <scope>NUCLEOTIDE SEQUENCE</scope>
</reference>
<reference evidence="2" key="2">
    <citation type="submission" date="2021-12" db="EMBL/GenBank/DDBJ databases">
        <title>Resequencing data analysis of finger millet.</title>
        <authorList>
            <person name="Hatakeyama M."/>
            <person name="Aluri S."/>
            <person name="Balachadran M.T."/>
            <person name="Sivarajan S.R."/>
            <person name="Poveda L."/>
            <person name="Shimizu-Inatsugi R."/>
            <person name="Schlapbach R."/>
            <person name="Sreeman S.M."/>
            <person name="Shimizu K.K."/>
        </authorList>
    </citation>
    <scope>NUCLEOTIDE SEQUENCE</scope>
</reference>
<organism evidence="2 3">
    <name type="scientific">Eleusine coracana subsp. coracana</name>
    <dbReference type="NCBI Taxonomy" id="191504"/>
    <lineage>
        <taxon>Eukaryota</taxon>
        <taxon>Viridiplantae</taxon>
        <taxon>Streptophyta</taxon>
        <taxon>Embryophyta</taxon>
        <taxon>Tracheophyta</taxon>
        <taxon>Spermatophyta</taxon>
        <taxon>Magnoliopsida</taxon>
        <taxon>Liliopsida</taxon>
        <taxon>Poales</taxon>
        <taxon>Poaceae</taxon>
        <taxon>PACMAD clade</taxon>
        <taxon>Chloridoideae</taxon>
        <taxon>Cynodonteae</taxon>
        <taxon>Eleusininae</taxon>
        <taxon>Eleusine</taxon>
    </lineage>
</organism>
<accession>A0AAV5C0Y3</accession>
<evidence type="ECO:0000313" key="3">
    <source>
        <dbReference type="Proteomes" id="UP001054889"/>
    </source>
</evidence>